<dbReference type="Proteomes" id="UP000663887">
    <property type="component" value="Unassembled WGS sequence"/>
</dbReference>
<feature type="compositionally biased region" description="Polar residues" evidence="1">
    <location>
        <begin position="40"/>
        <end position="55"/>
    </location>
</feature>
<feature type="region of interest" description="Disordered" evidence="1">
    <location>
        <begin position="39"/>
        <end position="59"/>
    </location>
</feature>
<evidence type="ECO:0000313" key="2">
    <source>
        <dbReference type="EMBL" id="CAF2003993.1"/>
    </source>
</evidence>
<organism evidence="2 3">
    <name type="scientific">Rotaria magnacalcarata</name>
    <dbReference type="NCBI Taxonomy" id="392030"/>
    <lineage>
        <taxon>Eukaryota</taxon>
        <taxon>Metazoa</taxon>
        <taxon>Spiralia</taxon>
        <taxon>Gnathifera</taxon>
        <taxon>Rotifera</taxon>
        <taxon>Eurotatoria</taxon>
        <taxon>Bdelloidea</taxon>
        <taxon>Philodinida</taxon>
        <taxon>Philodinidae</taxon>
        <taxon>Rotaria</taxon>
    </lineage>
</organism>
<evidence type="ECO:0000313" key="3">
    <source>
        <dbReference type="Proteomes" id="UP000663887"/>
    </source>
</evidence>
<comment type="caution">
    <text evidence="2">The sequence shown here is derived from an EMBL/GenBank/DDBJ whole genome shotgun (WGS) entry which is preliminary data.</text>
</comment>
<dbReference type="EMBL" id="CAJNRG010000494">
    <property type="protein sequence ID" value="CAF2003993.1"/>
    <property type="molecule type" value="Genomic_DNA"/>
</dbReference>
<feature type="non-terminal residue" evidence="2">
    <location>
        <position position="1"/>
    </location>
</feature>
<reference evidence="2" key="1">
    <citation type="submission" date="2021-02" db="EMBL/GenBank/DDBJ databases">
        <authorList>
            <person name="Nowell W R."/>
        </authorList>
    </citation>
    <scope>NUCLEOTIDE SEQUENCE</scope>
</reference>
<proteinExistence type="predicted"/>
<protein>
    <submittedName>
        <fullName evidence="2">Uncharacterized protein</fullName>
    </submittedName>
</protein>
<name>A0A816MKP5_9BILA</name>
<gene>
    <name evidence="2" type="ORF">XDN619_LOCUS3434</name>
</gene>
<accession>A0A816MKP5</accession>
<dbReference type="AlphaFoldDB" id="A0A816MKP5"/>
<feature type="compositionally biased region" description="Polar residues" evidence="1">
    <location>
        <begin position="17"/>
        <end position="27"/>
    </location>
</feature>
<feature type="region of interest" description="Disordered" evidence="1">
    <location>
        <begin position="1"/>
        <end position="27"/>
    </location>
</feature>
<sequence>KGASVQPTTAGLPITGTRGQTTRMGASVQSTTAALRITGSRGQTTGMGASVQPTTAGLPITGTRQQTTAMASRLTSVVGVSGDPVIHSKSYGRRRRREFV</sequence>
<evidence type="ECO:0000256" key="1">
    <source>
        <dbReference type="SAM" id="MobiDB-lite"/>
    </source>
</evidence>